<feature type="transmembrane region" description="Helical" evidence="6">
    <location>
        <begin position="105"/>
        <end position="130"/>
    </location>
</feature>
<feature type="transmembrane region" description="Helical" evidence="6">
    <location>
        <begin position="184"/>
        <end position="205"/>
    </location>
</feature>
<dbReference type="GO" id="GO:0016765">
    <property type="term" value="F:transferase activity, transferring alkyl or aryl (other than methyl) groups"/>
    <property type="evidence" value="ECO:0007669"/>
    <property type="project" value="InterPro"/>
</dbReference>
<feature type="transmembrane region" description="Helical" evidence="6">
    <location>
        <begin position="136"/>
        <end position="153"/>
    </location>
</feature>
<evidence type="ECO:0000256" key="1">
    <source>
        <dbReference type="ARBA" id="ARBA00004141"/>
    </source>
</evidence>
<dbReference type="EMBL" id="FUZE01000003">
    <property type="protein sequence ID" value="SKB56953.1"/>
    <property type="molecule type" value="Genomic_DNA"/>
</dbReference>
<evidence type="ECO:0000313" key="10">
    <source>
        <dbReference type="Proteomes" id="UP000251937"/>
    </source>
</evidence>
<evidence type="ECO:0000256" key="6">
    <source>
        <dbReference type="SAM" id="Phobius"/>
    </source>
</evidence>
<keyword evidence="8" id="KW-0328">Glycosyltransferase</keyword>
<dbReference type="Pfam" id="PF01040">
    <property type="entry name" value="UbiA"/>
    <property type="match status" value="1"/>
</dbReference>
<keyword evidence="2" id="KW-1003">Cell membrane</keyword>
<keyword evidence="3 6" id="KW-0812">Transmembrane</keyword>
<accession>A0AAX2IKK7</accession>
<reference evidence="8 10" key="2">
    <citation type="submission" date="2018-06" db="EMBL/GenBank/DDBJ databases">
        <authorList>
            <consortium name="Pathogen Informatics"/>
            <person name="Doyle S."/>
        </authorList>
    </citation>
    <scope>NUCLEOTIDE SEQUENCE [LARGE SCALE GENOMIC DNA]</scope>
    <source>
        <strain evidence="8 10">NCTC11212</strain>
    </source>
</reference>
<name>A0AAX2IKK7_9FLAO</name>
<sequence length="328" mass="37827">MAVFFVFLWLIFVRKISIFAIETTLMKKYLKLLRVEQWVKNLFVFVPLFFSGNVKNLDLLSKSIFAFIIFSLAAGVVYILNDYNDIEADQKHPEKRRRPLASGAVSKKTAISILIGLIIVDVALILFAQFYFHRPVWKFAFIIAFYFVMNLAYTFKLKHVPIVDIFIIAIGFVLRVQAGGYITGIFISQWATLLTFVLALVLAIGKRRGELINAQVSGKTRKALDGYNVQFADIALSISVTLAIICYLMFTLSPEVQQKSHSSIFYTVIFVVFAFLRYLQQTLVYNRTESPTKILYRDRYIQITLVLWVISFLILIYFKHSILNFNLL</sequence>
<dbReference type="EMBL" id="UAVR01000009">
    <property type="protein sequence ID" value="SQA89644.1"/>
    <property type="molecule type" value="Genomic_DNA"/>
</dbReference>
<reference evidence="7 9" key="1">
    <citation type="submission" date="2017-02" db="EMBL/GenBank/DDBJ databases">
        <authorList>
            <person name="Varghese N."/>
            <person name="Submissions S."/>
        </authorList>
    </citation>
    <scope>NUCLEOTIDE SEQUENCE [LARGE SCALE GENOMIC DNA]</scope>
    <source>
        <strain evidence="7 9">DSM 16775</strain>
    </source>
</reference>
<evidence type="ECO:0000313" key="7">
    <source>
        <dbReference type="EMBL" id="SKB56953.1"/>
    </source>
</evidence>
<evidence type="ECO:0000256" key="5">
    <source>
        <dbReference type="ARBA" id="ARBA00023136"/>
    </source>
</evidence>
<evidence type="ECO:0000256" key="4">
    <source>
        <dbReference type="ARBA" id="ARBA00022989"/>
    </source>
</evidence>
<evidence type="ECO:0000313" key="8">
    <source>
        <dbReference type="EMBL" id="SQA89644.1"/>
    </source>
</evidence>
<proteinExistence type="predicted"/>
<dbReference type="InterPro" id="IPR050475">
    <property type="entry name" value="Prenyltransferase_related"/>
</dbReference>
<feature type="transmembrane region" description="Helical" evidence="6">
    <location>
        <begin position="160"/>
        <end position="178"/>
    </location>
</feature>
<dbReference type="GO" id="GO:0016757">
    <property type="term" value="F:glycosyltransferase activity"/>
    <property type="evidence" value="ECO:0007669"/>
    <property type="project" value="UniProtKB-KW"/>
</dbReference>
<keyword evidence="8" id="KW-0808">Transferase</keyword>
<dbReference type="Proteomes" id="UP000251937">
    <property type="component" value="Unassembled WGS sequence"/>
</dbReference>
<comment type="subcellular location">
    <subcellularLocation>
        <location evidence="1">Membrane</location>
        <topology evidence="1">Multi-pass membrane protein</topology>
    </subcellularLocation>
</comment>
<dbReference type="GO" id="GO:0016020">
    <property type="term" value="C:membrane"/>
    <property type="evidence" value="ECO:0007669"/>
    <property type="project" value="UniProtKB-SubCell"/>
</dbReference>
<comment type="caution">
    <text evidence="8">The sequence shown here is derived from an EMBL/GenBank/DDBJ whole genome shotgun (WGS) entry which is preliminary data.</text>
</comment>
<evidence type="ECO:0000256" key="3">
    <source>
        <dbReference type="ARBA" id="ARBA00022692"/>
    </source>
</evidence>
<dbReference type="Proteomes" id="UP000190669">
    <property type="component" value="Unassembled WGS sequence"/>
</dbReference>
<evidence type="ECO:0000313" key="9">
    <source>
        <dbReference type="Proteomes" id="UP000190669"/>
    </source>
</evidence>
<dbReference type="InterPro" id="IPR044878">
    <property type="entry name" value="UbiA_sf"/>
</dbReference>
<dbReference type="Gene3D" id="1.10.357.140">
    <property type="entry name" value="UbiA prenyltransferase"/>
    <property type="match status" value="1"/>
</dbReference>
<evidence type="ECO:0000256" key="2">
    <source>
        <dbReference type="ARBA" id="ARBA00022475"/>
    </source>
</evidence>
<feature type="transmembrane region" description="Helical" evidence="6">
    <location>
        <begin position="226"/>
        <end position="250"/>
    </location>
</feature>
<keyword evidence="4 6" id="KW-1133">Transmembrane helix</keyword>
<keyword evidence="9" id="KW-1185">Reference proteome</keyword>
<feature type="transmembrane region" description="Helical" evidence="6">
    <location>
        <begin position="300"/>
        <end position="318"/>
    </location>
</feature>
<dbReference type="AlphaFoldDB" id="A0AAX2IKK7"/>
<dbReference type="PANTHER" id="PTHR42723:SF1">
    <property type="entry name" value="CHLOROPHYLL SYNTHASE, CHLOROPLASTIC"/>
    <property type="match status" value="1"/>
</dbReference>
<feature type="transmembrane region" description="Helical" evidence="6">
    <location>
        <begin position="64"/>
        <end position="84"/>
    </location>
</feature>
<organism evidence="8 10">
    <name type="scientific">Chryseobacterium balustinum</name>
    <dbReference type="NCBI Taxonomy" id="246"/>
    <lineage>
        <taxon>Bacteria</taxon>
        <taxon>Pseudomonadati</taxon>
        <taxon>Bacteroidota</taxon>
        <taxon>Flavobacteriia</taxon>
        <taxon>Flavobacteriales</taxon>
        <taxon>Weeksellaceae</taxon>
        <taxon>Chryseobacterium group</taxon>
        <taxon>Chryseobacterium</taxon>
    </lineage>
</organism>
<dbReference type="PANTHER" id="PTHR42723">
    <property type="entry name" value="CHLOROPHYLL SYNTHASE"/>
    <property type="match status" value="1"/>
</dbReference>
<gene>
    <name evidence="8" type="ORF">NCTC11212_01848</name>
    <name evidence="7" type="ORF">SAMN05421800_103273</name>
</gene>
<dbReference type="InterPro" id="IPR000537">
    <property type="entry name" value="UbiA_prenyltransferase"/>
</dbReference>
<feature type="transmembrane region" description="Helical" evidence="6">
    <location>
        <begin position="262"/>
        <end position="279"/>
    </location>
</feature>
<protein>
    <submittedName>
        <fullName evidence="7">4-hydroxybenzoate polyprenyltransferase</fullName>
    </submittedName>
    <submittedName>
        <fullName evidence="8">Phosphoribose diphosphate:decaprenyl-phosphate phosphoribosyltransferase</fullName>
    </submittedName>
</protein>
<keyword evidence="5 6" id="KW-0472">Membrane</keyword>
<dbReference type="CDD" id="cd13963">
    <property type="entry name" value="PT_UbiA_2"/>
    <property type="match status" value="1"/>
</dbReference>